<protein>
    <submittedName>
        <fullName evidence="1">Uncharacterized protein</fullName>
    </submittedName>
</protein>
<evidence type="ECO:0000313" key="1">
    <source>
        <dbReference type="EMBL" id="CAJ0853382.1"/>
    </source>
</evidence>
<gene>
    <name evidence="1" type="ORF">AMST5_00642</name>
</gene>
<dbReference type="AlphaFoldDB" id="A0AA48M029"/>
<dbReference type="EMBL" id="OY288114">
    <property type="protein sequence ID" value="CAJ0853382.1"/>
    <property type="molecule type" value="Genomic_DNA"/>
</dbReference>
<organism evidence="1">
    <name type="scientific">freshwater sediment metagenome</name>
    <dbReference type="NCBI Taxonomy" id="556182"/>
    <lineage>
        <taxon>unclassified sequences</taxon>
        <taxon>metagenomes</taxon>
        <taxon>ecological metagenomes</taxon>
    </lineage>
</organism>
<sequence>MGGGEGMSGNLFLCYRRTIYGTVIKKPGFRRAFFTDLADGDVFADQYFATTGAGANQLKW</sequence>
<proteinExistence type="predicted"/>
<name>A0AA48M029_9ZZZZ</name>
<accession>A0AA48M029</accession>
<reference evidence="1" key="1">
    <citation type="submission" date="2023-07" db="EMBL/GenBank/DDBJ databases">
        <authorList>
            <person name="Pelsma A.J. K."/>
        </authorList>
    </citation>
    <scope>NUCLEOTIDE SEQUENCE</scope>
</reference>